<protein>
    <submittedName>
        <fullName evidence="5">AT03470p</fullName>
    </submittedName>
</protein>
<feature type="region of interest" description="Disordered" evidence="4">
    <location>
        <begin position="428"/>
        <end position="490"/>
    </location>
</feature>
<dbReference type="EMBL" id="BT044482">
    <property type="protein sequence ID" value="ACH95256.1"/>
    <property type="molecule type" value="mRNA"/>
</dbReference>
<evidence type="ECO:0000256" key="1">
    <source>
        <dbReference type="ARBA" id="ARBA00022598"/>
    </source>
</evidence>
<dbReference type="PANTHER" id="PTHR12241:SF162">
    <property type="entry name" value="TUBULIN MONOGLUTAMYLASE TTLL4"/>
    <property type="match status" value="1"/>
</dbReference>
<dbReference type="OrthoDB" id="202825at2759"/>
<evidence type="ECO:0000256" key="4">
    <source>
        <dbReference type="SAM" id="MobiDB-lite"/>
    </source>
</evidence>
<dbReference type="VEuPathDB" id="VectorBase:FBgn0026147"/>
<feature type="region of interest" description="Disordered" evidence="4">
    <location>
        <begin position="168"/>
        <end position="197"/>
    </location>
</feature>
<feature type="region of interest" description="Disordered" evidence="4">
    <location>
        <begin position="509"/>
        <end position="529"/>
    </location>
</feature>
<name>B5RJK8_DROME</name>
<accession>B5RJK8</accession>
<feature type="compositionally biased region" description="Basic and acidic residues" evidence="4">
    <location>
        <begin position="437"/>
        <end position="464"/>
    </location>
</feature>
<feature type="compositionally biased region" description="Low complexity" evidence="4">
    <location>
        <begin position="509"/>
        <end position="523"/>
    </location>
</feature>
<feature type="compositionally biased region" description="Polar residues" evidence="4">
    <location>
        <begin position="72"/>
        <end position="90"/>
    </location>
</feature>
<dbReference type="GO" id="GO:0005524">
    <property type="term" value="F:ATP binding"/>
    <property type="evidence" value="ECO:0007669"/>
    <property type="project" value="UniProtKB-KW"/>
</dbReference>
<proteinExistence type="evidence at transcript level"/>
<sequence length="713" mass="81676">MRNNSGYHIPASNSLNNNGAPASRYCNADNTFCYYSYDNCNLIAPAWGNRQNQNQNSVPNQNHNLPTKRIPTKQSARSSYHQSAANSAPDSSLFTDAFGQQSLVNQRIAGNKSCEYVYQTVLRSEDQHSNRQYKQARSYAVDKEQQQQMLLQPSIVYFDAELKKRKDRGGRVSNDYVDNSPDRYRPLNSPSPEPTWDNILSERPVQYQTTNQHYQHYFSYFYNRGAEKLSKPTFAAANSRKVPMSKFQKAGASRRDTREVDGTVIIGRRDNSEDRTWQGQKYEKHVLKEKLPSNDLKADYLDNGWGGDPGSEDDYRDIKDSYDPVVVIDNGLEQVGVHRRYCRMTENTVLDGSGDTLINNNNNELKIMRKSTDQPMPRLPMTPKRAKGGTVSTKKPMPTVHRVLLYSTQSPRLGRKQQFSTQRLSVKQQSSKVLGAGDERQTVLLLEPEHKQEDHRSAIDFDRNDDFDEDDDLDNLSNFDESDTASVLSDTEDGYRAHAFKLTHSVDRFSSPQSTPSFLSSQSSEDDLKNPDSLLVPSLFPYVPPYLSFSSNTKRGPRVPPDLHRVLKWRITNIMPKVVRLILANSGMRMLKKTNDWMGVWGKHLKSPCFKAIRSYQKINHLPGSFRIGRKDSCWKNLQRQMGKHSNKEFGFMPRTYIIPNDLGALRRHWPKYAQRNTKWIIKPPASARGAGIRVINRWGQIPKRRPLIVQSI</sequence>
<feature type="region of interest" description="Disordered" evidence="4">
    <location>
        <begin position="373"/>
        <end position="395"/>
    </location>
</feature>
<keyword evidence="3" id="KW-0067">ATP-binding</keyword>
<feature type="compositionally biased region" description="Low complexity" evidence="4">
    <location>
        <begin position="51"/>
        <end position="64"/>
    </location>
</feature>
<dbReference type="Pfam" id="PF03133">
    <property type="entry name" value="TTL"/>
    <property type="match status" value="1"/>
</dbReference>
<feature type="region of interest" description="Disordered" evidence="4">
    <location>
        <begin position="51"/>
        <end position="90"/>
    </location>
</feature>
<keyword evidence="2" id="KW-0547">Nucleotide-binding</keyword>
<dbReference type="ExpressionAtlas" id="B5RJK8">
    <property type="expression patterns" value="baseline and differential"/>
</dbReference>
<dbReference type="AlphaFoldDB" id="B5RJK8"/>
<dbReference type="InterPro" id="IPR004344">
    <property type="entry name" value="TTL/TTLL_fam"/>
</dbReference>
<evidence type="ECO:0000256" key="2">
    <source>
        <dbReference type="ARBA" id="ARBA00022741"/>
    </source>
</evidence>
<dbReference type="PROSITE" id="PS51221">
    <property type="entry name" value="TTL"/>
    <property type="match status" value="1"/>
</dbReference>
<evidence type="ECO:0000313" key="5">
    <source>
        <dbReference type="EMBL" id="ACH95256.1"/>
    </source>
</evidence>
<feature type="compositionally biased region" description="Acidic residues" evidence="4">
    <location>
        <begin position="465"/>
        <end position="474"/>
    </location>
</feature>
<keyword evidence="1" id="KW-0436">Ligase</keyword>
<dbReference type="PANTHER" id="PTHR12241">
    <property type="entry name" value="TUBULIN POLYGLUTAMYLASE"/>
    <property type="match status" value="1"/>
</dbReference>
<gene>
    <name evidence="5" type="primary">CG16833-RB</name>
</gene>
<organism evidence="5">
    <name type="scientific">Drosophila melanogaster</name>
    <name type="common">Fruit fly</name>
    <dbReference type="NCBI Taxonomy" id="7227"/>
    <lineage>
        <taxon>Eukaryota</taxon>
        <taxon>Metazoa</taxon>
        <taxon>Ecdysozoa</taxon>
        <taxon>Arthropoda</taxon>
        <taxon>Hexapoda</taxon>
        <taxon>Insecta</taxon>
        <taxon>Pterygota</taxon>
        <taxon>Neoptera</taxon>
        <taxon>Endopterygota</taxon>
        <taxon>Diptera</taxon>
        <taxon>Brachycera</taxon>
        <taxon>Muscomorpha</taxon>
        <taxon>Ephydroidea</taxon>
        <taxon>Drosophilidae</taxon>
        <taxon>Drosophila</taxon>
        <taxon>Sophophora</taxon>
    </lineage>
</organism>
<dbReference type="GO" id="GO:0016874">
    <property type="term" value="F:ligase activity"/>
    <property type="evidence" value="ECO:0007669"/>
    <property type="project" value="UniProtKB-KW"/>
</dbReference>
<reference evidence="5" key="1">
    <citation type="submission" date="2008-09" db="EMBL/GenBank/DDBJ databases">
        <authorList>
            <person name="Carlson J."/>
            <person name="Booth B."/>
            <person name="Frise E."/>
            <person name="Park S."/>
            <person name="Wan K."/>
            <person name="Yu C."/>
            <person name="Celniker S."/>
        </authorList>
    </citation>
    <scope>NUCLEOTIDE SEQUENCE</scope>
</reference>
<evidence type="ECO:0000256" key="3">
    <source>
        <dbReference type="ARBA" id="ARBA00022840"/>
    </source>
</evidence>